<evidence type="ECO:0000313" key="3">
    <source>
        <dbReference type="Proteomes" id="UP001151760"/>
    </source>
</evidence>
<comment type="caution">
    <text evidence="2">The sequence shown here is derived from an EMBL/GenBank/DDBJ whole genome shotgun (WGS) entry which is preliminary data.</text>
</comment>
<proteinExistence type="predicted"/>
<accession>A0ABQ5AY85</accession>
<protein>
    <recommendedName>
        <fullName evidence="4">Reverse transcriptase domain-containing protein</fullName>
    </recommendedName>
</protein>
<dbReference type="EMBL" id="BQNB010012636">
    <property type="protein sequence ID" value="GJT06059.1"/>
    <property type="molecule type" value="Genomic_DNA"/>
</dbReference>
<gene>
    <name evidence="2" type="ORF">Tco_0840521</name>
</gene>
<feature type="region of interest" description="Disordered" evidence="1">
    <location>
        <begin position="116"/>
        <end position="135"/>
    </location>
</feature>
<reference evidence="2" key="2">
    <citation type="submission" date="2022-01" db="EMBL/GenBank/DDBJ databases">
        <authorList>
            <person name="Yamashiro T."/>
            <person name="Shiraishi A."/>
            <person name="Satake H."/>
            <person name="Nakayama K."/>
        </authorList>
    </citation>
    <scope>NUCLEOTIDE SEQUENCE</scope>
</reference>
<evidence type="ECO:0008006" key="4">
    <source>
        <dbReference type="Google" id="ProtNLM"/>
    </source>
</evidence>
<name>A0ABQ5AY85_9ASTR</name>
<dbReference type="Proteomes" id="UP001151760">
    <property type="component" value="Unassembled WGS sequence"/>
</dbReference>
<organism evidence="2 3">
    <name type="scientific">Tanacetum coccineum</name>
    <dbReference type="NCBI Taxonomy" id="301880"/>
    <lineage>
        <taxon>Eukaryota</taxon>
        <taxon>Viridiplantae</taxon>
        <taxon>Streptophyta</taxon>
        <taxon>Embryophyta</taxon>
        <taxon>Tracheophyta</taxon>
        <taxon>Spermatophyta</taxon>
        <taxon>Magnoliopsida</taxon>
        <taxon>eudicotyledons</taxon>
        <taxon>Gunneridae</taxon>
        <taxon>Pentapetalae</taxon>
        <taxon>asterids</taxon>
        <taxon>campanulids</taxon>
        <taxon>Asterales</taxon>
        <taxon>Asteraceae</taxon>
        <taxon>Asteroideae</taxon>
        <taxon>Anthemideae</taxon>
        <taxon>Anthemidinae</taxon>
        <taxon>Tanacetum</taxon>
    </lineage>
</organism>
<keyword evidence="3" id="KW-1185">Reference proteome</keyword>
<feature type="compositionally biased region" description="Gly residues" evidence="1">
    <location>
        <begin position="1"/>
        <end position="49"/>
    </location>
</feature>
<evidence type="ECO:0000256" key="1">
    <source>
        <dbReference type="SAM" id="MobiDB-lite"/>
    </source>
</evidence>
<reference evidence="2" key="1">
    <citation type="journal article" date="2022" name="Int. J. Mol. Sci.">
        <title>Draft Genome of Tanacetum Coccineum: Genomic Comparison of Closely Related Tanacetum-Family Plants.</title>
        <authorList>
            <person name="Yamashiro T."/>
            <person name="Shiraishi A."/>
            <person name="Nakayama K."/>
            <person name="Satake H."/>
        </authorList>
    </citation>
    <scope>NUCLEOTIDE SEQUENCE</scope>
</reference>
<sequence>MGYKGRGGGGGGKGGGGGGSKGGGGGGKGSGGSANGGGGGNGKSEGGSGFMKASGGDGSYISRAGMSWEDFKTFTKEELCPSNEIQKLETVLWNHAMVGASHAAYTDRFHELARNGGSNRAKDHPKGHANSWHID</sequence>
<evidence type="ECO:0000313" key="2">
    <source>
        <dbReference type="EMBL" id="GJT06059.1"/>
    </source>
</evidence>
<feature type="region of interest" description="Disordered" evidence="1">
    <location>
        <begin position="1"/>
        <end position="55"/>
    </location>
</feature>